<dbReference type="AlphaFoldDB" id="A0AAE4ASG7"/>
<accession>A0AAE4ASG7</accession>
<organism evidence="3 4">
    <name type="scientific">Amorphus orientalis</name>
    <dbReference type="NCBI Taxonomy" id="649198"/>
    <lineage>
        <taxon>Bacteria</taxon>
        <taxon>Pseudomonadati</taxon>
        <taxon>Pseudomonadota</taxon>
        <taxon>Alphaproteobacteria</taxon>
        <taxon>Hyphomicrobiales</taxon>
        <taxon>Amorphaceae</taxon>
        <taxon>Amorphus</taxon>
    </lineage>
</organism>
<reference evidence="3" key="1">
    <citation type="submission" date="2023-07" db="EMBL/GenBank/DDBJ databases">
        <title>Genomic Encyclopedia of Type Strains, Phase IV (KMG-IV): sequencing the most valuable type-strain genomes for metagenomic binning, comparative biology and taxonomic classification.</title>
        <authorList>
            <person name="Goeker M."/>
        </authorList>
    </citation>
    <scope>NUCLEOTIDE SEQUENCE</scope>
    <source>
        <strain evidence="3">DSM 21202</strain>
    </source>
</reference>
<comment type="caution">
    <text evidence="3">The sequence shown here is derived from an EMBL/GenBank/DDBJ whole genome shotgun (WGS) entry which is preliminary data.</text>
</comment>
<evidence type="ECO:0000259" key="2">
    <source>
        <dbReference type="PROSITE" id="PS50234"/>
    </source>
</evidence>
<dbReference type="InterPro" id="IPR036465">
    <property type="entry name" value="vWFA_dom_sf"/>
</dbReference>
<keyword evidence="4" id="KW-1185">Reference proteome</keyword>
<dbReference type="SUPFAM" id="SSF53300">
    <property type="entry name" value="vWA-like"/>
    <property type="match status" value="1"/>
</dbReference>
<name>A0AAE4ASG7_9HYPH</name>
<evidence type="ECO:0000256" key="1">
    <source>
        <dbReference type="SAM" id="SignalP"/>
    </source>
</evidence>
<evidence type="ECO:0000313" key="3">
    <source>
        <dbReference type="EMBL" id="MDQ0315015.1"/>
    </source>
</evidence>
<dbReference type="InterPro" id="IPR002035">
    <property type="entry name" value="VWF_A"/>
</dbReference>
<gene>
    <name evidence="3" type="ORF">J2S73_001452</name>
</gene>
<feature type="chain" id="PRO_5042213521" evidence="1">
    <location>
        <begin position="25"/>
        <end position="759"/>
    </location>
</feature>
<keyword evidence="1" id="KW-0732">Signal</keyword>
<dbReference type="EMBL" id="JAUSUL010000001">
    <property type="protein sequence ID" value="MDQ0315015.1"/>
    <property type="molecule type" value="Genomic_DNA"/>
</dbReference>
<sequence>MLRAICLGLIACTLTLGGTGSARAADDVMVIFDGSNSMWGQIDGTAKIEIARDAMTELVGAWDKDTNLGLMAYGHRREADCSDIETIIPPRPMDRDAFMSNVEGIVPRGKTPLTSAIEQAAETLSYRDNPATVVVISDGIESCNRDPCALAGQLKRSGVRFTAHVIGFGLDSAEEQKGLACIAEETGGRFLTAANAGELRDAFKEVGSEVTQAAPEPEPEPEPTEDIEVTAPASIPAGGDFEASWSKTLDDSDILTIVPTGADDDQIGNHERASDGNPVTLRAPAETGMYEVRYVSNEGREVLGSASVEVTDPQVEISAPDSVTRGGELEVSWSGTVNGRDILTIVPAGSDDDRIGNHERVNDGNPVTLRAPAEPGMYEARYVLDEGRRVLASVPVEVTDAQVQVSAPDSVVAGSSFEVSWSGTVNGRDILTIVPAGSDDDRIGNHERVNDGKPVTLRAPAEPGMYEARYVLDEGRRVLASVPVEVTDAQVQISAPDSVVAGSSFEVSWSGTVSGRDILTIVPMGAEADEIGNHERVNDGNPAKLRAPGKPGLYQVRYVLDEGRRPLADATVEVTEPDVSVSATDTVRAKGEIEVSWTGTAPSGRDIITVVPAGSEEDEIGNHERVGDGDATTLRAPEKPGLYEVRYVLDEGRRMLASTQVEIVPETAALDAGASLDVPKTASPGEEIQVGWTGGSDSADQRIALAKADQADFTWIEVHKVGNEPPMSFTMPDAPGSYEFRFLDIPGQAVLSRAIIEVK</sequence>
<dbReference type="Pfam" id="PF13519">
    <property type="entry name" value="VWA_2"/>
    <property type="match status" value="1"/>
</dbReference>
<dbReference type="PROSITE" id="PS50234">
    <property type="entry name" value="VWFA"/>
    <property type="match status" value="1"/>
</dbReference>
<dbReference type="RefSeq" id="WP_306884803.1">
    <property type="nucleotide sequence ID" value="NZ_JAUSUL010000001.1"/>
</dbReference>
<feature type="domain" description="VWFA" evidence="2">
    <location>
        <begin position="27"/>
        <end position="206"/>
    </location>
</feature>
<proteinExistence type="predicted"/>
<dbReference type="Proteomes" id="UP001229244">
    <property type="component" value="Unassembled WGS sequence"/>
</dbReference>
<protein>
    <submittedName>
        <fullName evidence="3">Ca-activated chloride channel family protein</fullName>
    </submittedName>
</protein>
<dbReference type="Gene3D" id="3.40.50.410">
    <property type="entry name" value="von Willebrand factor, type A domain"/>
    <property type="match status" value="1"/>
</dbReference>
<dbReference type="SMART" id="SM00327">
    <property type="entry name" value="VWA"/>
    <property type="match status" value="1"/>
</dbReference>
<evidence type="ECO:0000313" key="4">
    <source>
        <dbReference type="Proteomes" id="UP001229244"/>
    </source>
</evidence>
<feature type="signal peptide" evidence="1">
    <location>
        <begin position="1"/>
        <end position="24"/>
    </location>
</feature>